<dbReference type="PANTHER" id="PTHR23359">
    <property type="entry name" value="NUCLEOTIDE KINASE"/>
    <property type="match status" value="1"/>
</dbReference>
<comment type="subcellular location">
    <subcellularLocation>
        <location evidence="6 8">Cytoplasm</location>
    </subcellularLocation>
</comment>
<dbReference type="Pfam" id="PF05191">
    <property type="entry name" value="ADK_lid"/>
    <property type="match status" value="1"/>
</dbReference>
<feature type="binding site" evidence="6">
    <location>
        <position position="170"/>
    </location>
    <ligand>
        <name>Zn(2+)</name>
        <dbReference type="ChEBI" id="CHEBI:29105"/>
        <note>structural</note>
    </ligand>
</feature>
<gene>
    <name evidence="6" type="primary">adk</name>
    <name evidence="10" type="ORF">E1202_30035</name>
</gene>
<feature type="binding site" evidence="6">
    <location>
        <position position="177"/>
    </location>
    <ligand>
        <name>AMP</name>
        <dbReference type="ChEBI" id="CHEBI:456215"/>
    </ligand>
</feature>
<evidence type="ECO:0000256" key="6">
    <source>
        <dbReference type="HAMAP-Rule" id="MF_00235"/>
    </source>
</evidence>
<dbReference type="GO" id="GO:0004017">
    <property type="term" value="F:AMP kinase activity"/>
    <property type="evidence" value="ECO:0007669"/>
    <property type="project" value="UniProtKB-UniRule"/>
</dbReference>
<feature type="binding site" evidence="6">
    <location>
        <position position="53"/>
    </location>
    <ligand>
        <name>AMP</name>
        <dbReference type="ChEBI" id="CHEBI:456215"/>
    </ligand>
</feature>
<dbReference type="GO" id="GO:0044209">
    <property type="term" value="P:AMP salvage"/>
    <property type="evidence" value="ECO:0007669"/>
    <property type="project" value="UniProtKB-UniRule"/>
</dbReference>
<feature type="binding site" evidence="6">
    <location>
        <begin position="102"/>
        <end position="105"/>
    </location>
    <ligand>
        <name>AMP</name>
        <dbReference type="ChEBI" id="CHEBI:456215"/>
    </ligand>
</feature>
<evidence type="ECO:0000256" key="1">
    <source>
        <dbReference type="ARBA" id="ARBA00022679"/>
    </source>
</evidence>
<comment type="catalytic activity">
    <reaction evidence="6 8">
        <text>AMP + ATP = 2 ADP</text>
        <dbReference type="Rhea" id="RHEA:12973"/>
        <dbReference type="ChEBI" id="CHEBI:30616"/>
        <dbReference type="ChEBI" id="CHEBI:456215"/>
        <dbReference type="ChEBI" id="CHEBI:456216"/>
        <dbReference type="EC" id="2.7.4.3"/>
    </reaction>
</comment>
<dbReference type="HAMAP" id="MF_00235">
    <property type="entry name" value="Adenylate_kinase_Adk"/>
    <property type="match status" value="1"/>
</dbReference>
<keyword evidence="3 6" id="KW-0547">Nucleotide-binding</keyword>
<evidence type="ECO:0000256" key="2">
    <source>
        <dbReference type="ARBA" id="ARBA00022727"/>
    </source>
</evidence>
<protein>
    <recommendedName>
        <fullName evidence="6 8">Adenylate kinase</fullName>
        <shortName evidence="6">AK</shortName>
        <ecNumber evidence="6 8">2.7.4.3</ecNumber>
    </recommendedName>
    <alternativeName>
        <fullName evidence="6">ATP-AMP transphosphorylase</fullName>
    </alternativeName>
    <alternativeName>
        <fullName evidence="6">ATP:AMP phosphotransferase</fullName>
    </alternativeName>
    <alternativeName>
        <fullName evidence="6">Adenylate monophosphate kinase</fullName>
    </alternativeName>
</protein>
<dbReference type="GO" id="GO:0005524">
    <property type="term" value="F:ATP binding"/>
    <property type="evidence" value="ECO:0007669"/>
    <property type="project" value="UniProtKB-UniRule"/>
</dbReference>
<evidence type="ECO:0000259" key="9">
    <source>
        <dbReference type="Pfam" id="PF05191"/>
    </source>
</evidence>
<proteinExistence type="inferred from homology"/>
<sequence length="231" mass="24859">MAGREVSHPVSATQRPARRIVLIGPPGAGKGTQAKSISAKLGVPHIATGDIFRNNIARSTPLGIESKSYLDRGELVPDHVTTGMVRQRLAEDDAAAGFLLDGFPRTLSQAEFLAESLGESGTPLDVVLEMSVERGQVLLRLAGRRTCTSCGSSWHVRFNPPIVHGICDHCSSPLERRADDAEDAINRRQDLYAHETAPLLGFYRRQGVLTTIEASGAVEAVTERVLSILTA</sequence>
<dbReference type="InterPro" id="IPR006259">
    <property type="entry name" value="Adenyl_kin_sub"/>
</dbReference>
<feature type="binding site" evidence="6">
    <location>
        <position position="48"/>
    </location>
    <ligand>
        <name>AMP</name>
        <dbReference type="ChEBI" id="CHEBI:456215"/>
    </ligand>
</feature>
<dbReference type="InterPro" id="IPR027417">
    <property type="entry name" value="P-loop_NTPase"/>
</dbReference>
<dbReference type="InterPro" id="IPR000850">
    <property type="entry name" value="Adenylat/UMP-CMP_kin"/>
</dbReference>
<dbReference type="Gene3D" id="3.40.50.300">
    <property type="entry name" value="P-loop containing nucleotide triphosphate hydrolases"/>
    <property type="match status" value="1"/>
</dbReference>
<keyword evidence="6" id="KW-0963">Cytoplasm</keyword>
<comment type="subunit">
    <text evidence="6 8">Monomer.</text>
</comment>
<feature type="region of interest" description="NMP" evidence="6">
    <location>
        <begin position="47"/>
        <end position="76"/>
    </location>
</feature>
<dbReference type="InterPro" id="IPR033690">
    <property type="entry name" value="Adenylat_kinase_CS"/>
</dbReference>
<keyword evidence="5 6" id="KW-0067">ATP-binding</keyword>
<feature type="binding site" evidence="6">
    <location>
        <begin position="27"/>
        <end position="32"/>
    </location>
    <ligand>
        <name>ATP</name>
        <dbReference type="ChEBI" id="CHEBI:30616"/>
    </ligand>
</feature>
<feature type="binding site" evidence="6">
    <location>
        <position position="150"/>
    </location>
    <ligand>
        <name>Zn(2+)</name>
        <dbReference type="ChEBI" id="CHEBI:29105"/>
        <note>structural</note>
    </ligand>
</feature>
<dbReference type="SUPFAM" id="SSF52540">
    <property type="entry name" value="P-loop containing nucleoside triphosphate hydrolases"/>
    <property type="match status" value="1"/>
</dbReference>
<dbReference type="GO" id="GO:0008270">
    <property type="term" value="F:zinc ion binding"/>
    <property type="evidence" value="ECO:0007669"/>
    <property type="project" value="UniProtKB-UniRule"/>
</dbReference>
<comment type="function">
    <text evidence="6">Catalyzes the reversible transfer of the terminal phosphate group between ATP and AMP. Plays an important role in cellular energy homeostasis and in adenine nucleotide metabolism.</text>
</comment>
<dbReference type="NCBIfam" id="TIGR01351">
    <property type="entry name" value="adk"/>
    <property type="match status" value="1"/>
</dbReference>
<accession>A0A4R5B777</accession>
<feature type="binding site" evidence="6">
    <location>
        <position position="147"/>
    </location>
    <ligand>
        <name>Zn(2+)</name>
        <dbReference type="ChEBI" id="CHEBI:29105"/>
        <note>structural</note>
    </ligand>
</feature>
<evidence type="ECO:0000313" key="10">
    <source>
        <dbReference type="EMBL" id="TDD80759.1"/>
    </source>
</evidence>
<dbReference type="PROSITE" id="PS00113">
    <property type="entry name" value="ADENYLATE_KINASE"/>
    <property type="match status" value="1"/>
</dbReference>
<dbReference type="NCBIfam" id="NF001380">
    <property type="entry name" value="PRK00279.1-2"/>
    <property type="match status" value="1"/>
</dbReference>
<evidence type="ECO:0000256" key="4">
    <source>
        <dbReference type="ARBA" id="ARBA00022777"/>
    </source>
</evidence>
<feature type="binding site" evidence="6">
    <location>
        <position position="188"/>
    </location>
    <ligand>
        <name>AMP</name>
        <dbReference type="ChEBI" id="CHEBI:456215"/>
    </ligand>
</feature>
<name>A0A4R5B777_9PSEU</name>
<evidence type="ECO:0000256" key="8">
    <source>
        <dbReference type="RuleBase" id="RU003331"/>
    </source>
</evidence>
<evidence type="ECO:0000313" key="11">
    <source>
        <dbReference type="Proteomes" id="UP000294723"/>
    </source>
</evidence>
<organism evidence="10 11">
    <name type="scientific">Saccharopolyspora karakumensis</name>
    <dbReference type="NCBI Taxonomy" id="2530386"/>
    <lineage>
        <taxon>Bacteria</taxon>
        <taxon>Bacillati</taxon>
        <taxon>Actinomycetota</taxon>
        <taxon>Actinomycetes</taxon>
        <taxon>Pseudonocardiales</taxon>
        <taxon>Pseudonocardiaceae</taxon>
        <taxon>Saccharopolyspora</taxon>
    </lineage>
</organism>
<evidence type="ECO:0000256" key="5">
    <source>
        <dbReference type="ARBA" id="ARBA00022840"/>
    </source>
</evidence>
<reference evidence="10 11" key="1">
    <citation type="submission" date="2019-03" db="EMBL/GenBank/DDBJ databases">
        <title>Draft genome sequences of novel Actinobacteria.</title>
        <authorList>
            <person name="Sahin N."/>
            <person name="Ay H."/>
            <person name="Saygin H."/>
        </authorList>
    </citation>
    <scope>NUCLEOTIDE SEQUENCE [LARGE SCALE GENOMIC DNA]</scope>
    <source>
        <strain evidence="10 11">5K548</strain>
    </source>
</reference>
<keyword evidence="11" id="KW-1185">Reference proteome</keyword>
<comment type="caution">
    <text evidence="6">Lacks conserved residue(s) required for the propagation of feature annotation.</text>
</comment>
<feature type="binding site" evidence="6">
    <location>
        <position position="109"/>
    </location>
    <ligand>
        <name>AMP</name>
        <dbReference type="ChEBI" id="CHEBI:456215"/>
    </ligand>
</feature>
<keyword evidence="2 6" id="KW-0545">Nucleotide biosynthesis</keyword>
<evidence type="ECO:0000256" key="3">
    <source>
        <dbReference type="ARBA" id="ARBA00022741"/>
    </source>
</evidence>
<dbReference type="UniPathway" id="UPA00588">
    <property type="reaction ID" value="UER00649"/>
</dbReference>
<feature type="binding site" evidence="6">
    <location>
        <position position="216"/>
    </location>
    <ligand>
        <name>ATP</name>
        <dbReference type="ChEBI" id="CHEBI:30616"/>
    </ligand>
</feature>
<keyword evidence="1 6" id="KW-0808">Transferase</keyword>
<dbReference type="Proteomes" id="UP000294723">
    <property type="component" value="Unassembled WGS sequence"/>
</dbReference>
<dbReference type="InterPro" id="IPR007862">
    <property type="entry name" value="Adenylate_kinase_lid-dom"/>
</dbReference>
<dbReference type="AlphaFoldDB" id="A0A4R5B777"/>
<dbReference type="EC" id="2.7.4.3" evidence="6 8"/>
<comment type="domain">
    <text evidence="6">Consists of three domains, a large central CORE domain and two small peripheral domains, NMPbind and LID, which undergo movements during catalysis. The LID domain closes over the site of phosphoryl transfer upon ATP binding. Assembling and dissambling the active center during each catalytic cycle provides an effective means to prevent ATP hydrolysis. Some bacteria have evolved a zinc-coordinating structure that stabilizes the LID domain.</text>
</comment>
<keyword evidence="6" id="KW-0479">Metal-binding</keyword>
<dbReference type="Pfam" id="PF00406">
    <property type="entry name" value="ADK"/>
    <property type="match status" value="1"/>
</dbReference>
<dbReference type="CDD" id="cd01428">
    <property type="entry name" value="ADK"/>
    <property type="match status" value="1"/>
</dbReference>
<dbReference type="PRINTS" id="PR00094">
    <property type="entry name" value="ADENYLTKNASE"/>
</dbReference>
<comment type="pathway">
    <text evidence="6">Purine metabolism; AMP biosynthesis via salvage pathway; AMP from ADP: step 1/1.</text>
</comment>
<dbReference type="FunFam" id="3.40.50.300:FF:000106">
    <property type="entry name" value="Adenylate kinase mitochondrial"/>
    <property type="match status" value="1"/>
</dbReference>
<dbReference type="NCBIfam" id="NF001381">
    <property type="entry name" value="PRK00279.1-3"/>
    <property type="match status" value="1"/>
</dbReference>
<dbReference type="NCBIfam" id="NF011100">
    <property type="entry name" value="PRK14527.1"/>
    <property type="match status" value="1"/>
</dbReference>
<keyword evidence="6" id="KW-0862">Zinc</keyword>
<feature type="domain" description="Adenylate kinase active site lid" evidence="9">
    <location>
        <begin position="144"/>
        <end position="179"/>
    </location>
</feature>
<feature type="binding site" evidence="6">
    <location>
        <position position="144"/>
    </location>
    <ligand>
        <name>ATP</name>
        <dbReference type="ChEBI" id="CHEBI:30616"/>
    </ligand>
</feature>
<evidence type="ECO:0000256" key="7">
    <source>
        <dbReference type="RuleBase" id="RU003330"/>
    </source>
</evidence>
<dbReference type="GO" id="GO:0005737">
    <property type="term" value="C:cytoplasm"/>
    <property type="evidence" value="ECO:0007669"/>
    <property type="project" value="UniProtKB-SubCell"/>
</dbReference>
<feature type="binding site" evidence="6">
    <location>
        <position position="167"/>
    </location>
    <ligand>
        <name>Zn(2+)</name>
        <dbReference type="ChEBI" id="CHEBI:29105"/>
        <note>structural</note>
    </ligand>
</feature>
<comment type="caution">
    <text evidence="10">The sequence shown here is derived from an EMBL/GenBank/DDBJ whole genome shotgun (WGS) entry which is preliminary data.</text>
</comment>
<dbReference type="EMBL" id="SMLA01000089">
    <property type="protein sequence ID" value="TDD80759.1"/>
    <property type="molecule type" value="Genomic_DNA"/>
</dbReference>
<keyword evidence="4 6" id="KW-0418">Kinase</keyword>
<comment type="similarity">
    <text evidence="6 7">Belongs to the adenylate kinase family.</text>
</comment>
<feature type="region of interest" description="LID" evidence="6">
    <location>
        <begin position="143"/>
        <end position="180"/>
    </location>
</feature>
<feature type="binding site" evidence="6">
    <location>
        <begin position="74"/>
        <end position="76"/>
    </location>
    <ligand>
        <name>AMP</name>
        <dbReference type="ChEBI" id="CHEBI:456215"/>
    </ligand>
</feature>